<dbReference type="AlphaFoldDB" id="A0A0F8YCR1"/>
<dbReference type="EMBL" id="LAZR01054112">
    <property type="protein sequence ID" value="KKK79257.1"/>
    <property type="molecule type" value="Genomic_DNA"/>
</dbReference>
<name>A0A0F8YCR1_9ZZZZ</name>
<accession>A0A0F8YCR1</accession>
<comment type="caution">
    <text evidence="1">The sequence shown here is derived from an EMBL/GenBank/DDBJ whole genome shotgun (WGS) entry which is preliminary data.</text>
</comment>
<evidence type="ECO:0000313" key="1">
    <source>
        <dbReference type="EMBL" id="KKK79257.1"/>
    </source>
</evidence>
<organism evidence="1">
    <name type="scientific">marine sediment metagenome</name>
    <dbReference type="NCBI Taxonomy" id="412755"/>
    <lineage>
        <taxon>unclassified sequences</taxon>
        <taxon>metagenomes</taxon>
        <taxon>ecological metagenomes</taxon>
    </lineage>
</organism>
<proteinExistence type="predicted"/>
<reference evidence="1" key="1">
    <citation type="journal article" date="2015" name="Nature">
        <title>Complex archaea that bridge the gap between prokaryotes and eukaryotes.</title>
        <authorList>
            <person name="Spang A."/>
            <person name="Saw J.H."/>
            <person name="Jorgensen S.L."/>
            <person name="Zaremba-Niedzwiedzka K."/>
            <person name="Martijn J."/>
            <person name="Lind A.E."/>
            <person name="van Eijk R."/>
            <person name="Schleper C."/>
            <person name="Guy L."/>
            <person name="Ettema T.J."/>
        </authorList>
    </citation>
    <scope>NUCLEOTIDE SEQUENCE</scope>
</reference>
<gene>
    <name evidence="1" type="ORF">LCGC14_2835340</name>
</gene>
<sequence>MIRERECELCGKKYMPTGNRQKFCDGCKSNATPKKKTGSGFRERVCAECGDQFKPKGARTRICDKCKSDPRHKKQGGKTPPP</sequence>
<feature type="non-terminal residue" evidence="1">
    <location>
        <position position="82"/>
    </location>
</feature>
<dbReference type="SUPFAM" id="SSF57903">
    <property type="entry name" value="FYVE/PHD zinc finger"/>
    <property type="match status" value="1"/>
</dbReference>
<protein>
    <submittedName>
        <fullName evidence="1">Uncharacterized protein</fullName>
    </submittedName>
</protein>
<dbReference type="InterPro" id="IPR011011">
    <property type="entry name" value="Znf_FYVE_PHD"/>
</dbReference>